<sequence>MHATLAWLTAAHRAAGVAVVAAPTDHEGKEFCIPQGAP</sequence>
<reference evidence="1 2" key="1">
    <citation type="submission" date="2020-08" db="EMBL/GenBank/DDBJ databases">
        <title>The Agave Microbiome: Exploring the role of microbial communities in plant adaptations to desert environments.</title>
        <authorList>
            <person name="Partida-Martinez L.P."/>
        </authorList>
    </citation>
    <scope>NUCLEOTIDE SEQUENCE [LARGE SCALE GENOMIC DNA]</scope>
    <source>
        <strain evidence="1 2">RAT4</strain>
    </source>
</reference>
<organism evidence="1 2">
    <name type="scientific">Micrococcus aloeverae</name>
    <dbReference type="NCBI Taxonomy" id="1391911"/>
    <lineage>
        <taxon>Bacteria</taxon>
        <taxon>Bacillati</taxon>
        <taxon>Actinomycetota</taxon>
        <taxon>Actinomycetes</taxon>
        <taxon>Micrococcales</taxon>
        <taxon>Micrococcaceae</taxon>
        <taxon>Micrococcus</taxon>
    </lineage>
</organism>
<dbReference type="Proteomes" id="UP000582085">
    <property type="component" value="Unassembled WGS sequence"/>
</dbReference>
<accession>A0ABR6E0G1</accession>
<comment type="caution">
    <text evidence="1">The sequence shown here is derived from an EMBL/GenBank/DDBJ whole genome shotgun (WGS) entry which is preliminary data.</text>
</comment>
<dbReference type="EMBL" id="JACJIO010000021">
    <property type="protein sequence ID" value="MBA9082052.1"/>
    <property type="molecule type" value="Genomic_DNA"/>
</dbReference>
<protein>
    <submittedName>
        <fullName evidence="1">Uncharacterized protein</fullName>
    </submittedName>
</protein>
<keyword evidence="2" id="KW-1185">Reference proteome</keyword>
<proteinExistence type="predicted"/>
<gene>
    <name evidence="1" type="ORF">FHR79_002188</name>
</gene>
<name>A0ABR6E0G1_9MICC</name>
<evidence type="ECO:0000313" key="1">
    <source>
        <dbReference type="EMBL" id="MBA9082052.1"/>
    </source>
</evidence>
<evidence type="ECO:0000313" key="2">
    <source>
        <dbReference type="Proteomes" id="UP000582085"/>
    </source>
</evidence>